<evidence type="ECO:0000256" key="1">
    <source>
        <dbReference type="ARBA" id="ARBA00004917"/>
    </source>
</evidence>
<dbReference type="GO" id="GO:0009231">
    <property type="term" value="P:riboflavin biosynthetic process"/>
    <property type="evidence" value="ECO:0007669"/>
    <property type="project" value="UniProtKB-UniRule"/>
</dbReference>
<feature type="binding site" evidence="9">
    <location>
        <position position="115"/>
    </location>
    <ligand>
        <name>5-amino-6-(D-ribitylamino)uracil</name>
        <dbReference type="ChEBI" id="CHEBI:15934"/>
    </ligand>
</feature>
<reference evidence="10 11" key="1">
    <citation type="submission" date="2019-03" db="EMBL/GenBank/DDBJ databases">
        <title>Deep-cultivation of Planctomycetes and their phenomic and genomic characterization uncovers novel biology.</title>
        <authorList>
            <person name="Wiegand S."/>
            <person name="Jogler M."/>
            <person name="Boedeker C."/>
            <person name="Pinto D."/>
            <person name="Vollmers J."/>
            <person name="Rivas-Marin E."/>
            <person name="Kohn T."/>
            <person name="Peeters S.H."/>
            <person name="Heuer A."/>
            <person name="Rast P."/>
            <person name="Oberbeckmann S."/>
            <person name="Bunk B."/>
            <person name="Jeske O."/>
            <person name="Meyerdierks A."/>
            <person name="Storesund J.E."/>
            <person name="Kallscheuer N."/>
            <person name="Luecker S."/>
            <person name="Lage O.M."/>
            <person name="Pohl T."/>
            <person name="Merkel B.J."/>
            <person name="Hornburger P."/>
            <person name="Mueller R.-W."/>
            <person name="Bruemmer F."/>
            <person name="Labrenz M."/>
            <person name="Spormann A.M."/>
            <person name="Op den Camp H."/>
            <person name="Overmann J."/>
            <person name="Amann R."/>
            <person name="Jetten M.S.M."/>
            <person name="Mascher T."/>
            <person name="Medema M.H."/>
            <person name="Devos D.P."/>
            <person name="Kaster A.-K."/>
            <person name="Ovreas L."/>
            <person name="Rohde M."/>
            <person name="Galperin M.Y."/>
            <person name="Jogler C."/>
        </authorList>
    </citation>
    <scope>NUCLEOTIDE SEQUENCE [LARGE SCALE GENOMIC DNA]</scope>
    <source>
        <strain evidence="10 11">Enr17</strain>
    </source>
</reference>
<dbReference type="Gene3D" id="3.40.50.960">
    <property type="entry name" value="Lumazine/riboflavin synthase"/>
    <property type="match status" value="1"/>
</dbReference>
<keyword evidence="5 9" id="KW-0808">Transferase</keyword>
<sequence>MNHKLIEGDLLARDAKFAIVVSRWNELITRRLLEGALETVRRHGGSEENVSVVWVPGSFELPLIADRLAKSGRYQAVCCLGAVIQGSTMHHDYINHQVAAGIMRSSQESGVPVLFGVLTCETMEQALDRAGGKVGNKGSEAVLAAIEMINLLQSIDQNPS</sequence>
<feature type="active site" description="Proton donor" evidence="9">
    <location>
        <position position="90"/>
    </location>
</feature>
<name>A0A518IG07_9PLAN</name>
<protein>
    <recommendedName>
        <fullName evidence="8 9">6,7-dimethyl-8-ribityllumazine synthase</fullName>
        <shortName evidence="9">DMRL synthase</shortName>
        <shortName evidence="9">LS</shortName>
        <shortName evidence="9">Lumazine synthase</shortName>
        <ecNumber evidence="3 9">2.5.1.78</ecNumber>
    </recommendedName>
</protein>
<evidence type="ECO:0000313" key="10">
    <source>
        <dbReference type="EMBL" id="QDV52021.1"/>
    </source>
</evidence>
<organism evidence="10 11">
    <name type="scientific">Gimesia fumaroli</name>
    <dbReference type="NCBI Taxonomy" id="2527976"/>
    <lineage>
        <taxon>Bacteria</taxon>
        <taxon>Pseudomonadati</taxon>
        <taxon>Planctomycetota</taxon>
        <taxon>Planctomycetia</taxon>
        <taxon>Planctomycetales</taxon>
        <taxon>Planctomycetaceae</taxon>
        <taxon>Gimesia</taxon>
    </lineage>
</organism>
<evidence type="ECO:0000256" key="3">
    <source>
        <dbReference type="ARBA" id="ARBA00012664"/>
    </source>
</evidence>
<dbReference type="UniPathway" id="UPA00275">
    <property type="reaction ID" value="UER00404"/>
</dbReference>
<dbReference type="CDD" id="cd09209">
    <property type="entry name" value="Lumazine_synthase-I"/>
    <property type="match status" value="1"/>
</dbReference>
<dbReference type="SUPFAM" id="SSF52121">
    <property type="entry name" value="Lumazine synthase"/>
    <property type="match status" value="1"/>
</dbReference>
<dbReference type="GO" id="GO:0000906">
    <property type="term" value="F:6,7-dimethyl-8-ribityllumazine synthase activity"/>
    <property type="evidence" value="ECO:0007669"/>
    <property type="project" value="UniProtKB-UniRule"/>
</dbReference>
<dbReference type="AlphaFoldDB" id="A0A518IG07"/>
<feature type="binding site" evidence="9">
    <location>
        <begin position="82"/>
        <end position="84"/>
    </location>
    <ligand>
        <name>5-amino-6-(D-ribitylamino)uracil</name>
        <dbReference type="ChEBI" id="CHEBI:15934"/>
    </ligand>
</feature>
<evidence type="ECO:0000256" key="5">
    <source>
        <dbReference type="ARBA" id="ARBA00022679"/>
    </source>
</evidence>
<evidence type="ECO:0000256" key="7">
    <source>
        <dbReference type="ARBA" id="ARBA00058151"/>
    </source>
</evidence>
<dbReference type="NCBIfam" id="NF000812">
    <property type="entry name" value="PRK00061.1-4"/>
    <property type="match status" value="1"/>
</dbReference>
<dbReference type="GO" id="GO:0009349">
    <property type="term" value="C:riboflavin synthase complex"/>
    <property type="evidence" value="ECO:0007669"/>
    <property type="project" value="UniProtKB-UniRule"/>
</dbReference>
<evidence type="ECO:0000256" key="8">
    <source>
        <dbReference type="ARBA" id="ARBA00072606"/>
    </source>
</evidence>
<dbReference type="NCBIfam" id="TIGR00114">
    <property type="entry name" value="lumazine-synth"/>
    <property type="match status" value="1"/>
</dbReference>
<proteinExistence type="inferred from homology"/>
<comment type="similarity">
    <text evidence="2 9">Belongs to the DMRL synthase family.</text>
</comment>
<dbReference type="FunFam" id="3.40.50.960:FF:000001">
    <property type="entry name" value="6,7-dimethyl-8-ribityllumazine synthase"/>
    <property type="match status" value="1"/>
</dbReference>
<feature type="binding site" evidence="9">
    <location>
        <position position="24"/>
    </location>
    <ligand>
        <name>5-amino-6-(D-ribitylamino)uracil</name>
        <dbReference type="ChEBI" id="CHEBI:15934"/>
    </ligand>
</feature>
<gene>
    <name evidence="9 10" type="primary">ribH</name>
    <name evidence="10" type="ORF">Enr17x_40800</name>
</gene>
<dbReference type="Pfam" id="PF00885">
    <property type="entry name" value="DMRL_synthase"/>
    <property type="match status" value="1"/>
</dbReference>
<evidence type="ECO:0000256" key="9">
    <source>
        <dbReference type="HAMAP-Rule" id="MF_00178"/>
    </source>
</evidence>
<dbReference type="KEGG" id="gfm:Enr17x_40800"/>
<feature type="binding site" evidence="9">
    <location>
        <position position="129"/>
    </location>
    <ligand>
        <name>(2S)-2-hydroxy-3-oxobutyl phosphate</name>
        <dbReference type="ChEBI" id="CHEBI:58830"/>
    </ligand>
</feature>
<dbReference type="PANTHER" id="PTHR21058:SF0">
    <property type="entry name" value="6,7-DIMETHYL-8-RIBITYLLUMAZINE SYNTHASE"/>
    <property type="match status" value="1"/>
</dbReference>
<dbReference type="HAMAP" id="MF_00178">
    <property type="entry name" value="Lumazine_synth"/>
    <property type="match status" value="1"/>
</dbReference>
<dbReference type="EMBL" id="CP037452">
    <property type="protein sequence ID" value="QDV52021.1"/>
    <property type="molecule type" value="Genomic_DNA"/>
</dbReference>
<accession>A0A518IG07</accession>
<keyword evidence="4 9" id="KW-0686">Riboflavin biosynthesis</keyword>
<feature type="binding site" evidence="9">
    <location>
        <begin position="87"/>
        <end position="88"/>
    </location>
    <ligand>
        <name>(2S)-2-hydroxy-3-oxobutyl phosphate</name>
        <dbReference type="ChEBI" id="CHEBI:58830"/>
    </ligand>
</feature>
<comment type="catalytic activity">
    <reaction evidence="6 9">
        <text>(2S)-2-hydroxy-3-oxobutyl phosphate + 5-amino-6-(D-ribitylamino)uracil = 6,7-dimethyl-8-(1-D-ribityl)lumazine + phosphate + 2 H2O + H(+)</text>
        <dbReference type="Rhea" id="RHEA:26152"/>
        <dbReference type="ChEBI" id="CHEBI:15377"/>
        <dbReference type="ChEBI" id="CHEBI:15378"/>
        <dbReference type="ChEBI" id="CHEBI:15934"/>
        <dbReference type="ChEBI" id="CHEBI:43474"/>
        <dbReference type="ChEBI" id="CHEBI:58201"/>
        <dbReference type="ChEBI" id="CHEBI:58830"/>
        <dbReference type="EC" id="2.5.1.78"/>
    </reaction>
</comment>
<evidence type="ECO:0000256" key="4">
    <source>
        <dbReference type="ARBA" id="ARBA00022619"/>
    </source>
</evidence>
<dbReference type="Proteomes" id="UP000318313">
    <property type="component" value="Chromosome"/>
</dbReference>
<evidence type="ECO:0000256" key="6">
    <source>
        <dbReference type="ARBA" id="ARBA00048785"/>
    </source>
</evidence>
<dbReference type="InterPro" id="IPR034964">
    <property type="entry name" value="LS"/>
</dbReference>
<feature type="binding site" evidence="9">
    <location>
        <begin position="58"/>
        <end position="60"/>
    </location>
    <ligand>
        <name>5-amino-6-(D-ribitylamino)uracil</name>
        <dbReference type="ChEBI" id="CHEBI:15934"/>
    </ligand>
</feature>
<dbReference type="OrthoDB" id="9809709at2"/>
<dbReference type="PANTHER" id="PTHR21058">
    <property type="entry name" value="6,7-DIMETHYL-8-RIBITYLLUMAZINE SYNTHASE DMRL SYNTHASE LUMAZINE SYNTHASE"/>
    <property type="match status" value="1"/>
</dbReference>
<dbReference type="InterPro" id="IPR002180">
    <property type="entry name" value="LS/RS"/>
</dbReference>
<dbReference type="RefSeq" id="WP_145311397.1">
    <property type="nucleotide sequence ID" value="NZ_CP037452.1"/>
</dbReference>
<comment type="pathway">
    <text evidence="1 9">Cofactor biosynthesis; riboflavin biosynthesis; riboflavin from 2-hydroxy-3-oxobutyl phosphate and 5-amino-6-(D-ribitylamino)uracil: step 1/2.</text>
</comment>
<comment type="function">
    <text evidence="7 9">Catalyzes the formation of 6,7-dimethyl-8-ribityllumazine by condensation of 5-amino-6-(D-ribitylamino)uracil with 3,4-dihydroxy-2-butanone 4-phosphate. This is the penultimate step in the biosynthesis of riboflavin.</text>
</comment>
<evidence type="ECO:0000256" key="2">
    <source>
        <dbReference type="ARBA" id="ARBA00007424"/>
    </source>
</evidence>
<evidence type="ECO:0000313" key="11">
    <source>
        <dbReference type="Proteomes" id="UP000318313"/>
    </source>
</evidence>
<dbReference type="EC" id="2.5.1.78" evidence="3 9"/>
<keyword evidence="11" id="KW-1185">Reference proteome</keyword>
<dbReference type="InterPro" id="IPR036467">
    <property type="entry name" value="LS/RS_sf"/>
</dbReference>